<dbReference type="InterPro" id="IPR036908">
    <property type="entry name" value="RlpA-like_sf"/>
</dbReference>
<evidence type="ECO:0000256" key="1">
    <source>
        <dbReference type="ARBA" id="ARBA00001420"/>
    </source>
</evidence>
<dbReference type="GO" id="GO:0009253">
    <property type="term" value="P:peptidoglycan catabolic process"/>
    <property type="evidence" value="ECO:0007669"/>
    <property type="project" value="TreeGrafter"/>
</dbReference>
<dbReference type="CDD" id="cd14485">
    <property type="entry name" value="mltA_like_LT_A"/>
    <property type="match status" value="1"/>
</dbReference>
<dbReference type="Gene3D" id="2.40.40.10">
    <property type="entry name" value="RlpA-like domain"/>
    <property type="match status" value="1"/>
</dbReference>
<keyword evidence="4" id="KW-0961">Cell wall biogenesis/degradation</keyword>
<dbReference type="Pfam" id="PF06725">
    <property type="entry name" value="3D"/>
    <property type="match status" value="1"/>
</dbReference>
<evidence type="ECO:0000256" key="2">
    <source>
        <dbReference type="ARBA" id="ARBA00012587"/>
    </source>
</evidence>
<evidence type="ECO:0000313" key="7">
    <source>
        <dbReference type="EMBL" id="SFV50141.1"/>
    </source>
</evidence>
<keyword evidence="3" id="KW-0456">Lyase</keyword>
<protein>
    <recommendedName>
        <fullName evidence="2">peptidoglycan lytic exotransglycosylase</fullName>
        <ecNumber evidence="2">4.2.2.n1</ecNumber>
    </recommendedName>
    <alternativeName>
        <fullName evidence="5">Murein hydrolase A</fullName>
    </alternativeName>
</protein>
<reference evidence="7" key="1">
    <citation type="submission" date="2016-10" db="EMBL/GenBank/DDBJ databases">
        <authorList>
            <person name="de Groot N.N."/>
        </authorList>
    </citation>
    <scope>NUCLEOTIDE SEQUENCE</scope>
</reference>
<dbReference type="GO" id="GO:0019867">
    <property type="term" value="C:outer membrane"/>
    <property type="evidence" value="ECO:0007669"/>
    <property type="project" value="InterPro"/>
</dbReference>
<dbReference type="GO" id="GO:0009254">
    <property type="term" value="P:peptidoglycan turnover"/>
    <property type="evidence" value="ECO:0007669"/>
    <property type="project" value="InterPro"/>
</dbReference>
<dbReference type="InterPro" id="IPR010611">
    <property type="entry name" value="3D_dom"/>
</dbReference>
<dbReference type="PANTHER" id="PTHR30124">
    <property type="entry name" value="MEMBRANE-BOUND LYTIC MUREIN TRANSGLYCOSYLASE A"/>
    <property type="match status" value="1"/>
</dbReference>
<evidence type="ECO:0000256" key="3">
    <source>
        <dbReference type="ARBA" id="ARBA00023239"/>
    </source>
</evidence>
<evidence type="ECO:0000256" key="4">
    <source>
        <dbReference type="ARBA" id="ARBA00023316"/>
    </source>
</evidence>
<keyword evidence="7" id="KW-0378">Hydrolase</keyword>
<comment type="catalytic activity">
    <reaction evidence="1">
        <text>Exolytic cleavage of the (1-&gt;4)-beta-glycosidic linkage between N-acetylmuramic acid (MurNAc) and N-acetylglucosamine (GlcNAc) residues in peptidoglycan, from either the reducing or the non-reducing ends of the peptidoglycan chains, with concomitant formation of a 1,6-anhydrobond in the MurNAc residue.</text>
        <dbReference type="EC" id="4.2.2.n1"/>
    </reaction>
</comment>
<dbReference type="CDD" id="cd14668">
    <property type="entry name" value="mlta_B"/>
    <property type="match status" value="1"/>
</dbReference>
<gene>
    <name evidence="7" type="ORF">MNB_SM-7-1530</name>
</gene>
<dbReference type="EMBL" id="FPHB01000010">
    <property type="protein sequence ID" value="SFV50141.1"/>
    <property type="molecule type" value="Genomic_DNA"/>
</dbReference>
<keyword evidence="7" id="KW-0326">Glycosidase</keyword>
<organism evidence="7">
    <name type="scientific">hydrothermal vent metagenome</name>
    <dbReference type="NCBI Taxonomy" id="652676"/>
    <lineage>
        <taxon>unclassified sequences</taxon>
        <taxon>metagenomes</taxon>
        <taxon>ecological metagenomes</taxon>
    </lineage>
</organism>
<dbReference type="InterPro" id="IPR005300">
    <property type="entry name" value="MltA_B"/>
</dbReference>
<feature type="domain" description="Lytic transglycosylase MltA" evidence="6">
    <location>
        <begin position="101"/>
        <end position="254"/>
    </location>
</feature>
<accession>A0A1W1B980</accession>
<dbReference type="PIRSF" id="PIRSF019422">
    <property type="entry name" value="MltA"/>
    <property type="match status" value="1"/>
</dbReference>
<dbReference type="GO" id="GO:0008933">
    <property type="term" value="F:peptidoglycan lytic transglycosylase activity"/>
    <property type="evidence" value="ECO:0007669"/>
    <property type="project" value="TreeGrafter"/>
</dbReference>
<dbReference type="SUPFAM" id="SSF50685">
    <property type="entry name" value="Barwin-like endoglucanases"/>
    <property type="match status" value="1"/>
</dbReference>
<evidence type="ECO:0000259" key="6">
    <source>
        <dbReference type="SMART" id="SM00925"/>
    </source>
</evidence>
<dbReference type="PANTHER" id="PTHR30124:SF0">
    <property type="entry name" value="MEMBRANE-BOUND LYTIC MUREIN TRANSGLYCOSYLASE A"/>
    <property type="match status" value="1"/>
</dbReference>
<proteinExistence type="predicted"/>
<dbReference type="EC" id="4.2.2.n1" evidence="2"/>
<dbReference type="SMART" id="SM00925">
    <property type="entry name" value="MltA"/>
    <property type="match status" value="1"/>
</dbReference>
<dbReference type="GO" id="GO:0071555">
    <property type="term" value="P:cell wall organization"/>
    <property type="evidence" value="ECO:0007669"/>
    <property type="project" value="UniProtKB-KW"/>
</dbReference>
<dbReference type="InterPro" id="IPR026044">
    <property type="entry name" value="MltA"/>
</dbReference>
<dbReference type="Gene3D" id="2.40.240.50">
    <property type="entry name" value="Barwin-like endoglucanases"/>
    <property type="match status" value="1"/>
</dbReference>
<sequence>MIILTLFLVGCSQKEVKLNVQKKTSVIPSSIELQEQKYEDVLALFLKECRSKRVQKLYGDLCSKARKSDSPKRFIKENFHPYRIIDGDKESGLLTGYYEASLRGSLTKHLPFIYPIYSEPEDLVTVDLSSIYPQLKGLRLRGRLVGKRLVPYYTRAELSKVKAKPICYVDDRVGRFFLEIQGSGRIELDNNETIYVAYANQNGHRYRSIGRYMLQKGYITRDKLSMQSIAQYLKEHPEKMDEILNQNSSLVFFRVSKQAVTGALGIELTPMRSVAIDPRYIPLGAMLYYEAPSRDLKGIVFAQDTGGAIKGAIRADLFSGYGKKAEHFAGGLKEKLHLWILLPKESDE</sequence>
<evidence type="ECO:0000256" key="5">
    <source>
        <dbReference type="ARBA" id="ARBA00030918"/>
    </source>
</evidence>
<name>A0A1W1B980_9ZZZZ</name>
<dbReference type="GO" id="GO:0004553">
    <property type="term" value="F:hydrolase activity, hydrolyzing O-glycosyl compounds"/>
    <property type="evidence" value="ECO:0007669"/>
    <property type="project" value="InterPro"/>
</dbReference>
<dbReference type="AlphaFoldDB" id="A0A1W1B980"/>
<dbReference type="Pfam" id="PF03562">
    <property type="entry name" value="MltA"/>
    <property type="match status" value="1"/>
</dbReference>